<proteinExistence type="predicted"/>
<evidence type="ECO:0000313" key="3">
    <source>
        <dbReference type="Proteomes" id="UP001219518"/>
    </source>
</evidence>
<feature type="region of interest" description="Disordered" evidence="1">
    <location>
        <begin position="249"/>
        <end position="268"/>
    </location>
</feature>
<keyword evidence="3" id="KW-1185">Reference proteome</keyword>
<comment type="caution">
    <text evidence="2">The sequence shown here is derived from an EMBL/GenBank/DDBJ whole genome shotgun (WGS) entry which is preliminary data.</text>
</comment>
<protein>
    <submittedName>
        <fullName evidence="2">Sister chromatid cohesion protein PDS5-like protein A-A</fullName>
    </submittedName>
</protein>
<feature type="compositionally biased region" description="Low complexity" evidence="1">
    <location>
        <begin position="27"/>
        <end position="40"/>
    </location>
</feature>
<organism evidence="2 3">
    <name type="scientific">Frankliniella fusca</name>
    <dbReference type="NCBI Taxonomy" id="407009"/>
    <lineage>
        <taxon>Eukaryota</taxon>
        <taxon>Metazoa</taxon>
        <taxon>Ecdysozoa</taxon>
        <taxon>Arthropoda</taxon>
        <taxon>Hexapoda</taxon>
        <taxon>Insecta</taxon>
        <taxon>Pterygota</taxon>
        <taxon>Neoptera</taxon>
        <taxon>Paraneoptera</taxon>
        <taxon>Thysanoptera</taxon>
        <taxon>Terebrantia</taxon>
        <taxon>Thripoidea</taxon>
        <taxon>Thripidae</taxon>
        <taxon>Frankliniella</taxon>
    </lineage>
</organism>
<dbReference type="AlphaFoldDB" id="A0AAE1LTS1"/>
<reference evidence="2" key="1">
    <citation type="submission" date="2021-07" db="EMBL/GenBank/DDBJ databases">
        <authorList>
            <person name="Catto M.A."/>
            <person name="Jacobson A."/>
            <person name="Kennedy G."/>
            <person name="Labadie P."/>
            <person name="Hunt B.G."/>
            <person name="Srinivasan R."/>
        </authorList>
    </citation>
    <scope>NUCLEOTIDE SEQUENCE</scope>
    <source>
        <strain evidence="2">PL_HMW_Pooled</strain>
        <tissue evidence="2">Head</tissue>
    </source>
</reference>
<evidence type="ECO:0000256" key="1">
    <source>
        <dbReference type="SAM" id="MobiDB-lite"/>
    </source>
</evidence>
<evidence type="ECO:0000313" key="2">
    <source>
        <dbReference type="EMBL" id="KAK3931788.1"/>
    </source>
</evidence>
<feature type="compositionally biased region" description="Polar residues" evidence="1">
    <location>
        <begin position="159"/>
        <end position="178"/>
    </location>
</feature>
<sequence length="268" mass="27958">MLLRAATRSDPLSLPCCRCGCPGGTQTGARRAAGTAGRAGCPRRRAERAALSGSSRDLRDPGRTPGGPPRPPKSMFAGKFRSWMEAHLGRPKKNKQPKEKKGGAKEAPPAPGADGQTTLADLPASSHLHRGPLTAESLDSISTCPTTGSERGGLRPHVNLSSPESAYSTGYSTDGTSPGASFPPEYYINLRTGTHYFHGPTPVPLPLPHPGPLALGPPPGLPAGLPPGLPPLPPALQPALQALHLRQSWVSDTSVTPPERTTDSRVSQ</sequence>
<dbReference type="EMBL" id="JAHWGI010001430">
    <property type="protein sequence ID" value="KAK3931788.1"/>
    <property type="molecule type" value="Genomic_DNA"/>
</dbReference>
<dbReference type="Proteomes" id="UP001219518">
    <property type="component" value="Unassembled WGS sequence"/>
</dbReference>
<feature type="region of interest" description="Disordered" evidence="1">
    <location>
        <begin position="24"/>
        <end position="178"/>
    </location>
</feature>
<gene>
    <name evidence="2" type="ORF">KUF71_009007</name>
</gene>
<feature type="compositionally biased region" description="Polar residues" evidence="1">
    <location>
        <begin position="137"/>
        <end position="149"/>
    </location>
</feature>
<reference evidence="2" key="2">
    <citation type="journal article" date="2023" name="BMC Genomics">
        <title>Pest status, molecular evolution, and epigenetic factors derived from the genome assembly of Frankliniella fusca, a thysanopteran phytovirus vector.</title>
        <authorList>
            <person name="Catto M.A."/>
            <person name="Labadie P.E."/>
            <person name="Jacobson A.L."/>
            <person name="Kennedy G.G."/>
            <person name="Srinivasan R."/>
            <person name="Hunt B.G."/>
        </authorList>
    </citation>
    <scope>NUCLEOTIDE SEQUENCE</scope>
    <source>
        <strain evidence="2">PL_HMW_Pooled</strain>
    </source>
</reference>
<accession>A0AAE1LTS1</accession>
<name>A0AAE1LTS1_9NEOP</name>